<evidence type="ECO:0000313" key="2">
    <source>
        <dbReference type="Proteomes" id="UP001364617"/>
    </source>
</evidence>
<evidence type="ECO:0000313" key="1">
    <source>
        <dbReference type="EMBL" id="KAK7152399.1"/>
    </source>
</evidence>
<keyword evidence="2" id="KW-1185">Reference proteome</keyword>
<reference evidence="1 2" key="1">
    <citation type="submission" date="2024-02" db="EMBL/GenBank/DDBJ databases">
        <title>Chromosome-level genome assembly of the Eurasian Minnow (Phoxinus phoxinus).</title>
        <authorList>
            <person name="Oriowo T.O."/>
            <person name="Martin S."/>
            <person name="Stange M."/>
            <person name="Chrysostomakis Y."/>
            <person name="Brown T."/>
            <person name="Winkler S."/>
            <person name="Kukowka S."/>
            <person name="Myers E.W."/>
            <person name="Bohne A."/>
        </authorList>
    </citation>
    <scope>NUCLEOTIDE SEQUENCE [LARGE SCALE GENOMIC DNA]</scope>
    <source>
        <strain evidence="1">ZFMK-TIS-60720</strain>
        <tissue evidence="1">Whole Organism</tissue>
    </source>
</reference>
<protein>
    <submittedName>
        <fullName evidence="1">Uncharacterized protein</fullName>
    </submittedName>
</protein>
<sequence length="75" mass="8521">MKATLLAAVKKRFSDVETNPLYFISTILDPRYKDRFFSNNTAPEEAKLHLKQKLQMMSRAEAEGSRAEAADDVQS</sequence>
<dbReference type="EMBL" id="JAYKXH010000011">
    <property type="protein sequence ID" value="KAK7152399.1"/>
    <property type="molecule type" value="Genomic_DNA"/>
</dbReference>
<gene>
    <name evidence="1" type="ORF">R3I93_010572</name>
</gene>
<dbReference type="AlphaFoldDB" id="A0AAN9H784"/>
<accession>A0AAN9H784</accession>
<dbReference type="Proteomes" id="UP001364617">
    <property type="component" value="Unassembled WGS sequence"/>
</dbReference>
<comment type="caution">
    <text evidence="1">The sequence shown here is derived from an EMBL/GenBank/DDBJ whole genome shotgun (WGS) entry which is preliminary data.</text>
</comment>
<name>A0AAN9H784_9TELE</name>
<organism evidence="1 2">
    <name type="scientific">Phoxinus phoxinus</name>
    <name type="common">Eurasian minnow</name>
    <dbReference type="NCBI Taxonomy" id="58324"/>
    <lineage>
        <taxon>Eukaryota</taxon>
        <taxon>Metazoa</taxon>
        <taxon>Chordata</taxon>
        <taxon>Craniata</taxon>
        <taxon>Vertebrata</taxon>
        <taxon>Euteleostomi</taxon>
        <taxon>Actinopterygii</taxon>
        <taxon>Neopterygii</taxon>
        <taxon>Teleostei</taxon>
        <taxon>Ostariophysi</taxon>
        <taxon>Cypriniformes</taxon>
        <taxon>Leuciscidae</taxon>
        <taxon>Phoxininae</taxon>
        <taxon>Phoxinus</taxon>
    </lineage>
</organism>
<proteinExistence type="predicted"/>